<gene>
    <name evidence="1" type="ORF">JCM19231_1811</name>
</gene>
<dbReference type="Proteomes" id="UP000031671">
    <property type="component" value="Unassembled WGS sequence"/>
</dbReference>
<protein>
    <submittedName>
        <fullName evidence="1">Uncharacterized protein</fullName>
    </submittedName>
</protein>
<name>A0A0B8NX05_9VIBR</name>
<keyword evidence="2" id="KW-1185">Reference proteome</keyword>
<dbReference type="EMBL" id="BBRZ01000122">
    <property type="protein sequence ID" value="GAM59085.1"/>
    <property type="molecule type" value="Genomic_DNA"/>
</dbReference>
<reference evidence="1 2" key="2">
    <citation type="submission" date="2015-01" db="EMBL/GenBank/DDBJ databases">
        <authorList>
            <consortium name="NBRP consortium"/>
            <person name="Sawabe T."/>
            <person name="Meirelles P."/>
            <person name="Feng G."/>
            <person name="Sayaka M."/>
            <person name="Hattori M."/>
            <person name="Ohkuma M."/>
        </authorList>
    </citation>
    <scope>NUCLEOTIDE SEQUENCE [LARGE SCALE GENOMIC DNA]</scope>
    <source>
        <strain evidence="2">JCM 19231</strain>
    </source>
</reference>
<evidence type="ECO:0000313" key="2">
    <source>
        <dbReference type="Proteomes" id="UP000031671"/>
    </source>
</evidence>
<reference evidence="1 2" key="1">
    <citation type="submission" date="2015-01" db="EMBL/GenBank/DDBJ databases">
        <title>Vibrio sp. C1 JCM 19231 whole genome shotgun sequence.</title>
        <authorList>
            <person name="Sawabe T."/>
            <person name="Meirelles P."/>
            <person name="Feng G."/>
            <person name="Sayaka M."/>
            <person name="Hattori M."/>
            <person name="Ohkuma M."/>
        </authorList>
    </citation>
    <scope>NUCLEOTIDE SEQUENCE [LARGE SCALE GENOMIC DNA]</scope>
    <source>
        <strain evidence="2">JCM 19231</strain>
    </source>
</reference>
<evidence type="ECO:0000313" key="1">
    <source>
        <dbReference type="EMBL" id="GAM59085.1"/>
    </source>
</evidence>
<accession>A0A0B8NX05</accession>
<sequence>MKSFLITVAVAYVLIAIAFYSAQRKFLYFPQSSSTLFGEKNFAINIDQETFSGWVLNEGNLKHWSITVATSKISKPIFLSFETRLPTTLSISFPIAGMVVTLALPQKRRYTVMPSVLLRPSGLNMIPSL</sequence>
<organism evidence="1 2">
    <name type="scientific">Vibrio ishigakensis</name>
    <dbReference type="NCBI Taxonomy" id="1481914"/>
    <lineage>
        <taxon>Bacteria</taxon>
        <taxon>Pseudomonadati</taxon>
        <taxon>Pseudomonadota</taxon>
        <taxon>Gammaproteobacteria</taxon>
        <taxon>Vibrionales</taxon>
        <taxon>Vibrionaceae</taxon>
        <taxon>Vibrio</taxon>
    </lineage>
</organism>
<proteinExistence type="predicted"/>
<dbReference type="AlphaFoldDB" id="A0A0B8NX05"/>
<comment type="caution">
    <text evidence="1">The sequence shown here is derived from an EMBL/GenBank/DDBJ whole genome shotgun (WGS) entry which is preliminary data.</text>
</comment>